<evidence type="ECO:0000259" key="8">
    <source>
        <dbReference type="PROSITE" id="PS51123"/>
    </source>
</evidence>
<dbReference type="CDD" id="cd07185">
    <property type="entry name" value="OmpA_C-like"/>
    <property type="match status" value="1"/>
</dbReference>
<dbReference type="GO" id="GO:0005886">
    <property type="term" value="C:plasma membrane"/>
    <property type="evidence" value="ECO:0007669"/>
    <property type="project" value="UniProtKB-SubCell"/>
</dbReference>
<dbReference type="InterPro" id="IPR050330">
    <property type="entry name" value="Bact_OuterMem_StrucFunc"/>
</dbReference>
<dbReference type="PANTHER" id="PTHR30329:SF21">
    <property type="entry name" value="LIPOPROTEIN YIAD-RELATED"/>
    <property type="match status" value="1"/>
</dbReference>
<evidence type="ECO:0000256" key="1">
    <source>
        <dbReference type="ARBA" id="ARBA00004162"/>
    </source>
</evidence>
<dbReference type="Pfam" id="PF00691">
    <property type="entry name" value="OmpA"/>
    <property type="match status" value="1"/>
</dbReference>
<evidence type="ECO:0000256" key="5">
    <source>
        <dbReference type="ARBA" id="ARBA00022989"/>
    </source>
</evidence>
<sequence>MSQSASSEGGWITTFADLMTLLFCFFVLLTTLSTQPKNCSDLELYLKNYKKKFAKYELRSTKLSCIISLPQDFLFRSGDAVLKKGAFKELSPLFFKILEIPEHKSDLLTVEGHTDNVPMRSKKFPSNWELSSARATTIADMLIKRIKYPEKSISIAGYADTRPKTDYTDVNGAPLAGSELKKARNINRRVEIILTTPPKSLEESTLLFGGNN</sequence>
<gene>
    <name evidence="9" type="ORF">METZ01_LOCUS42180</name>
</gene>
<dbReference type="PROSITE" id="PS51123">
    <property type="entry name" value="OMPA_2"/>
    <property type="match status" value="1"/>
</dbReference>
<dbReference type="Gene3D" id="3.30.1330.60">
    <property type="entry name" value="OmpA-like domain"/>
    <property type="match status" value="1"/>
</dbReference>
<protein>
    <recommendedName>
        <fullName evidence="8">OmpA-like domain-containing protein</fullName>
    </recommendedName>
</protein>
<dbReference type="InterPro" id="IPR006665">
    <property type="entry name" value="OmpA-like"/>
</dbReference>
<reference evidence="9" key="1">
    <citation type="submission" date="2018-05" db="EMBL/GenBank/DDBJ databases">
        <authorList>
            <person name="Lanie J.A."/>
            <person name="Ng W.-L."/>
            <person name="Kazmierczak K.M."/>
            <person name="Andrzejewski T.M."/>
            <person name="Davidsen T.M."/>
            <person name="Wayne K.J."/>
            <person name="Tettelin H."/>
            <person name="Glass J.I."/>
            <person name="Rusch D."/>
            <person name="Podicherti R."/>
            <person name="Tsui H.-C.T."/>
            <person name="Winkler M.E."/>
        </authorList>
    </citation>
    <scope>NUCLEOTIDE SEQUENCE</scope>
</reference>
<evidence type="ECO:0000256" key="4">
    <source>
        <dbReference type="ARBA" id="ARBA00022692"/>
    </source>
</evidence>
<dbReference type="InterPro" id="IPR025713">
    <property type="entry name" value="MotB-like_N_dom"/>
</dbReference>
<accession>A0A381RC24</accession>
<evidence type="ECO:0000256" key="6">
    <source>
        <dbReference type="ARBA" id="ARBA00023136"/>
    </source>
</evidence>
<comment type="subcellular location">
    <subcellularLocation>
        <location evidence="1">Cell membrane</location>
        <topology evidence="1">Single-pass membrane protein</topology>
    </subcellularLocation>
</comment>
<keyword evidence="3" id="KW-1003">Cell membrane</keyword>
<comment type="similarity">
    <text evidence="2">Belongs to the MotB family.</text>
</comment>
<dbReference type="InterPro" id="IPR036737">
    <property type="entry name" value="OmpA-like_sf"/>
</dbReference>
<evidence type="ECO:0000313" key="9">
    <source>
        <dbReference type="EMBL" id="SUZ89326.1"/>
    </source>
</evidence>
<dbReference type="AlphaFoldDB" id="A0A381RC24"/>
<organism evidence="9">
    <name type="scientific">marine metagenome</name>
    <dbReference type="NCBI Taxonomy" id="408172"/>
    <lineage>
        <taxon>unclassified sequences</taxon>
        <taxon>metagenomes</taxon>
        <taxon>ecological metagenomes</taxon>
    </lineage>
</organism>
<keyword evidence="4 7" id="KW-0812">Transmembrane</keyword>
<proteinExistence type="inferred from homology"/>
<keyword evidence="5 7" id="KW-1133">Transmembrane helix</keyword>
<evidence type="ECO:0000256" key="3">
    <source>
        <dbReference type="ARBA" id="ARBA00022475"/>
    </source>
</evidence>
<feature type="domain" description="OmpA-like" evidence="8">
    <location>
        <begin position="62"/>
        <end position="198"/>
    </location>
</feature>
<dbReference type="Pfam" id="PF13677">
    <property type="entry name" value="MotB_plug"/>
    <property type="match status" value="1"/>
</dbReference>
<feature type="transmembrane region" description="Helical" evidence="7">
    <location>
        <begin position="12"/>
        <end position="32"/>
    </location>
</feature>
<dbReference type="SUPFAM" id="SSF103088">
    <property type="entry name" value="OmpA-like"/>
    <property type="match status" value="1"/>
</dbReference>
<dbReference type="EMBL" id="UINC01001815">
    <property type="protein sequence ID" value="SUZ89326.1"/>
    <property type="molecule type" value="Genomic_DNA"/>
</dbReference>
<keyword evidence="6 7" id="KW-0472">Membrane</keyword>
<dbReference type="PANTHER" id="PTHR30329">
    <property type="entry name" value="STATOR ELEMENT OF FLAGELLAR MOTOR COMPLEX"/>
    <property type="match status" value="1"/>
</dbReference>
<name>A0A381RC24_9ZZZZ</name>
<evidence type="ECO:0000256" key="7">
    <source>
        <dbReference type="SAM" id="Phobius"/>
    </source>
</evidence>
<evidence type="ECO:0000256" key="2">
    <source>
        <dbReference type="ARBA" id="ARBA00008914"/>
    </source>
</evidence>